<dbReference type="GO" id="GO:0043565">
    <property type="term" value="F:sequence-specific DNA binding"/>
    <property type="evidence" value="ECO:0007669"/>
    <property type="project" value="InterPro"/>
</dbReference>
<accession>U4TSA2</accession>
<dbReference type="Gene3D" id="1.10.10.60">
    <property type="entry name" value="Homeodomain-like"/>
    <property type="match status" value="2"/>
</dbReference>
<dbReference type="InterPro" id="IPR018060">
    <property type="entry name" value="HTH_AraC"/>
</dbReference>
<keyword evidence="4" id="KW-1133">Transmembrane helix</keyword>
<dbReference type="OrthoDB" id="1975037at2"/>
<keyword evidence="4" id="KW-0472">Membrane</keyword>
<proteinExistence type="predicted"/>
<dbReference type="Proteomes" id="UP000030647">
    <property type="component" value="Unassembled WGS sequence"/>
</dbReference>
<dbReference type="EMBL" id="KI271592">
    <property type="protein sequence ID" value="ERL64783.1"/>
    <property type="molecule type" value="Genomic_DNA"/>
</dbReference>
<gene>
    <name evidence="6" type="ORF">L248_0560</name>
</gene>
<dbReference type="AlphaFoldDB" id="U4TSA2"/>
<keyword evidence="7" id="KW-1185">Reference proteome</keyword>
<keyword evidence="3" id="KW-0804">Transcription</keyword>
<protein>
    <submittedName>
        <fullName evidence="6">2-isopropylmalate synthase</fullName>
    </submittedName>
</protein>
<dbReference type="GO" id="GO:0003700">
    <property type="term" value="F:DNA-binding transcription factor activity"/>
    <property type="evidence" value="ECO:0007669"/>
    <property type="project" value="InterPro"/>
</dbReference>
<keyword evidence="4" id="KW-0812">Transmembrane</keyword>
<keyword evidence="1" id="KW-0805">Transcription regulation</keyword>
<feature type="transmembrane region" description="Helical" evidence="4">
    <location>
        <begin position="21"/>
        <end position="40"/>
    </location>
</feature>
<dbReference type="eggNOG" id="COG2207">
    <property type="taxonomic scope" value="Bacteria"/>
</dbReference>
<dbReference type="PROSITE" id="PS01124">
    <property type="entry name" value="HTH_ARAC_FAMILY_2"/>
    <property type="match status" value="1"/>
</dbReference>
<dbReference type="InterPro" id="IPR009057">
    <property type="entry name" value="Homeodomain-like_sf"/>
</dbReference>
<feature type="domain" description="HTH araC/xylS-type" evidence="5">
    <location>
        <begin position="638"/>
        <end position="737"/>
    </location>
</feature>
<sequence>MALFNKHLAKIVSWRPRRLKTMYFLSFVAIFLVPVTILIGNSMRTEINRQRNELHYSQQQALQEATTNLDTVITHLLVVANQMALDAELTQPNDSVTKSVDIINTVKRYDLSSAYIERSFVYLNSEPDTLYGADGTYDLTPSLYKYSILPPSTRSGNKLWADLLSSQFPKLLFLPEQAGDGIQITLAAPISKTRGDDHYGVAFFQLNGITVKQILQDVVTSNSQVLGMVGPNGHLILSQSKLAGVDLNSMPQQWEKLMGAAQQKNVTIRRTNGGGNLFQVVSYTSTPDSWSWLWRALIEYAGIIGVLVIVGGLLVWRFGRWQYSVVYRMEQLVPGWKNTSHPHQPELERFQNALESYVAAHQETLLEAKYSLPYVRNQVLQLVINGRVTDEDQVERLLNLAKIELPFTQFAVAIMTDSGIVNCESMPEPFSGKGFVSVTIHQSSQSQVIILVNYSAATDLNRALRAVRKQLLAPLPEAPLFVGQPVNSLTALQAAYIGAVSAQMASHPQNNQVINHFQLNSETNTGDDRFDSANELKLENSLATGQFNAARDAFENLFNLASQSYDPSVRFDLSMSNLINQVLTADYHRHGQVNEELVQQMLSMESLSQLRVLLLSVIQDVTGPNSKDEKWNHTDIATEIENYIVANAASPTLSLVDVADHFHFSVPYTSRYVKEITGKTFTAFVQDIRFDRIRLALQTTDLTIKQIVETNGYYDVASFTRKFKKIMGMTPGQYRQLSQPEIVHLDNSQPLENSSSQLH</sequence>
<feature type="transmembrane region" description="Helical" evidence="4">
    <location>
        <begin position="292"/>
        <end position="316"/>
    </location>
</feature>
<dbReference type="RefSeq" id="WP_022529893.1">
    <property type="nucleotide sequence ID" value="NZ_KI271592.1"/>
</dbReference>
<dbReference type="SUPFAM" id="SSF46689">
    <property type="entry name" value="Homeodomain-like"/>
    <property type="match status" value="1"/>
</dbReference>
<evidence type="ECO:0000256" key="1">
    <source>
        <dbReference type="ARBA" id="ARBA00023015"/>
    </source>
</evidence>
<dbReference type="Pfam" id="PF12833">
    <property type="entry name" value="HTH_18"/>
    <property type="match status" value="1"/>
</dbReference>
<evidence type="ECO:0000256" key="3">
    <source>
        <dbReference type="ARBA" id="ARBA00023163"/>
    </source>
</evidence>
<name>U4TSA2_9LACO</name>
<dbReference type="PANTHER" id="PTHR43280">
    <property type="entry name" value="ARAC-FAMILY TRANSCRIPTIONAL REGULATOR"/>
    <property type="match status" value="1"/>
</dbReference>
<evidence type="ECO:0000259" key="5">
    <source>
        <dbReference type="PROSITE" id="PS01124"/>
    </source>
</evidence>
<evidence type="ECO:0000313" key="6">
    <source>
        <dbReference type="EMBL" id="ERL64783.1"/>
    </source>
</evidence>
<keyword evidence="2" id="KW-0238">DNA-binding</keyword>
<dbReference type="SMART" id="SM00342">
    <property type="entry name" value="HTH_ARAC"/>
    <property type="match status" value="1"/>
</dbReference>
<organism evidence="6 7">
    <name type="scientific">Schleiferilactobacillus shenzhenensis LY-73</name>
    <dbReference type="NCBI Taxonomy" id="1231336"/>
    <lineage>
        <taxon>Bacteria</taxon>
        <taxon>Bacillati</taxon>
        <taxon>Bacillota</taxon>
        <taxon>Bacilli</taxon>
        <taxon>Lactobacillales</taxon>
        <taxon>Lactobacillaceae</taxon>
        <taxon>Schleiferilactobacillus</taxon>
    </lineage>
</organism>
<reference evidence="7" key="1">
    <citation type="journal article" date="2013" name="Genome Announc.">
        <title>Whole-Genome Sequencing of Lactobacillus shenzhenensis Strain LY-73T.</title>
        <authorList>
            <person name="Lin Z."/>
            <person name="Liu Z."/>
            <person name="Yang R."/>
            <person name="Zou Y."/>
            <person name="Wan D."/>
            <person name="Chen J."/>
            <person name="Guo M."/>
            <person name="Zhao J."/>
            <person name="Fang C."/>
            <person name="Yang R."/>
            <person name="Liu F."/>
        </authorList>
    </citation>
    <scope>NUCLEOTIDE SEQUENCE [LARGE SCALE GENOMIC DNA]</scope>
    <source>
        <strain evidence="7">LY-73</strain>
    </source>
</reference>
<evidence type="ECO:0000256" key="2">
    <source>
        <dbReference type="ARBA" id="ARBA00023125"/>
    </source>
</evidence>
<dbReference type="PANTHER" id="PTHR43280:SF28">
    <property type="entry name" value="HTH-TYPE TRANSCRIPTIONAL ACTIVATOR RHAS"/>
    <property type="match status" value="1"/>
</dbReference>
<evidence type="ECO:0000256" key="4">
    <source>
        <dbReference type="SAM" id="Phobius"/>
    </source>
</evidence>
<evidence type="ECO:0000313" key="7">
    <source>
        <dbReference type="Proteomes" id="UP000030647"/>
    </source>
</evidence>
<dbReference type="STRING" id="1231336.L248_0560"/>
<dbReference type="HOGENOM" id="CLU_019175_1_1_9"/>